<dbReference type="Pfam" id="PF02811">
    <property type="entry name" value="PHP"/>
    <property type="match status" value="1"/>
</dbReference>
<dbReference type="OrthoDB" id="9804290at2"/>
<dbReference type="InterPro" id="IPR016195">
    <property type="entry name" value="Pol/histidinol_Pase-like"/>
</dbReference>
<dbReference type="AlphaFoldDB" id="D4CXF2"/>
<accession>D4CXF2</accession>
<dbReference type="InterPro" id="IPR004013">
    <property type="entry name" value="PHP_dom"/>
</dbReference>
<feature type="domain" description="Polymerase/histidinol phosphatase N-terminal" evidence="2">
    <location>
        <begin position="180"/>
        <end position="248"/>
    </location>
</feature>
<dbReference type="EC" id="2.7.7.7" evidence="3"/>
<proteinExistence type="predicted"/>
<keyword evidence="3" id="KW-0548">Nucleotidyltransferase</keyword>
<evidence type="ECO:0000259" key="2">
    <source>
        <dbReference type="SMART" id="SM00481"/>
    </source>
</evidence>
<dbReference type="InterPro" id="IPR004805">
    <property type="entry name" value="DnaE2/DnaE/PolC"/>
</dbReference>
<keyword evidence="1" id="KW-0175">Coiled coil</keyword>
<dbReference type="RefSeq" id="WP_005974856.1">
    <property type="nucleotide sequence ID" value="NZ_GG665898.1"/>
</dbReference>
<dbReference type="SUPFAM" id="SSF89550">
    <property type="entry name" value="PHP domain-like"/>
    <property type="match status" value="1"/>
</dbReference>
<dbReference type="SMART" id="SM00481">
    <property type="entry name" value="POLIIIAc"/>
    <property type="match status" value="1"/>
</dbReference>
<evidence type="ECO:0000313" key="4">
    <source>
        <dbReference type="Proteomes" id="UP000003748"/>
    </source>
</evidence>
<evidence type="ECO:0000313" key="3">
    <source>
        <dbReference type="EMBL" id="EFE86072.1"/>
    </source>
</evidence>
<comment type="caution">
    <text evidence="3">The sequence shown here is derived from an EMBL/GenBank/DDBJ whole genome shotgun (WGS) entry which is preliminary data.</text>
</comment>
<feature type="coiled-coil region" evidence="1">
    <location>
        <begin position="272"/>
        <end position="344"/>
    </location>
</feature>
<dbReference type="Gene3D" id="3.20.20.140">
    <property type="entry name" value="Metal-dependent hydrolases"/>
    <property type="match status" value="1"/>
</dbReference>
<evidence type="ECO:0000256" key="1">
    <source>
        <dbReference type="SAM" id="Coils"/>
    </source>
</evidence>
<dbReference type="Pfam" id="PF07733">
    <property type="entry name" value="DNA_pol3_alpha"/>
    <property type="match status" value="1"/>
</dbReference>
<reference evidence="3 4" key="1">
    <citation type="submission" date="2010-02" db="EMBL/GenBank/DDBJ databases">
        <authorList>
            <person name="Weinstock G."/>
            <person name="Sodergren E."/>
            <person name="Clifton S."/>
            <person name="Fulton L."/>
            <person name="Fulton B."/>
            <person name="Courtney L."/>
            <person name="Fronick C."/>
            <person name="Harrison M."/>
            <person name="Strong C."/>
            <person name="Farmer C."/>
            <person name="Delahaunty K."/>
            <person name="Markovic C."/>
            <person name="Hall O."/>
            <person name="Minx P."/>
            <person name="Tomlinson C."/>
            <person name="Mitreva M."/>
            <person name="Nelson J."/>
            <person name="Hou S."/>
            <person name="Wollam A."/>
            <person name="Pepin K.H."/>
            <person name="Johnson M."/>
            <person name="Bhonagiri V."/>
            <person name="Zhang X."/>
            <person name="Suruliraj S."/>
            <person name="Warren W."/>
            <person name="Chinwalla A."/>
            <person name="Mardis E.R."/>
            <person name="Wilson R.K."/>
        </authorList>
    </citation>
    <scope>NUCLEOTIDE SEQUENCE [LARGE SCALE GENOMIC DNA]</scope>
    <source>
        <strain evidence="3 4">ATCC 33693</strain>
    </source>
</reference>
<keyword evidence="3" id="KW-0808">Transferase</keyword>
<dbReference type="GO" id="GO:0008408">
    <property type="term" value="F:3'-5' exonuclease activity"/>
    <property type="evidence" value="ECO:0007669"/>
    <property type="project" value="InterPro"/>
</dbReference>
<organism evidence="3 4">
    <name type="scientific">Fusobacterium periodonticum ATCC 33693</name>
    <dbReference type="NCBI Taxonomy" id="546275"/>
    <lineage>
        <taxon>Bacteria</taxon>
        <taxon>Fusobacteriati</taxon>
        <taxon>Fusobacteriota</taxon>
        <taxon>Fusobacteriia</taxon>
        <taxon>Fusobacteriales</taxon>
        <taxon>Fusobacteriaceae</taxon>
        <taxon>Fusobacterium</taxon>
    </lineage>
</organism>
<dbReference type="GO" id="GO:0006260">
    <property type="term" value="P:DNA replication"/>
    <property type="evidence" value="ECO:0007669"/>
    <property type="project" value="InterPro"/>
</dbReference>
<sequence>MLVLHKDIKIIIKNDKKLVEIRTKDLKKQEYLKNTIDKLEKRFPNFSFYVTLDSKIQINNVETTDLTNLSNHIKQNIKSVFQLKEFESKKTRNGKYKNSFLFEIPDKQKTLKGIMFTETPMFFKNELYYLVNGRIELGNSAYISKSEKKLGKEIDYQLIINEISEIEVEQEKEHYDTSRAELHCHTMYSKNDALSSPEDYLKAFNSNKCHAMAITDHGSVFGFIPFVNQLKGKTDKKLILGAEMYTVSLNEYNKTVQQKINKLNQNDNSNEIDKINFNIEEQENNLKELRKERDEFKRYSSRKTISEEEKFEALEKYNEKVLEIKNCNENIKELKENIKNIKSQSLLKIKEKEQLENNINSTNNIDRDHLILLLKTPDEEIDYHGEKLKINKGLVELYKIITKSYTDYFSTPTEADKKMYGKRPVIPYEYLFQPEIRKHFIITSACAFGKHMKLITEGKEKEFREWIKNLDAVEIHPSWNNIFMVEHKDFENIKTEEDVYALHRKIYKICKEENVPCIIVSDAHITSKEDRVLRSNFKNGYIHLILNNFSKGDEQRTSTDEDFNIETQPYVMSYDDVIRDYTKQGFTLEEIEEMHNNTNKLAEQCINGFDITILPNKLFLPEFPNMNSKEEMPKMVWEEAIKKYSKDGTKETIDKKIKERIEYELELTRESGFETLYMLAYKSCRDSEELGYIVGSRGSVGSMIISNLLKISEVNPLDSHYYCEHCHNIEWYEEEGKTGLDLPDKTCSVCGNIMKGDGVSIESHNFVGWIEKDENGKIMKTKIPDIDLNFSENVQSSVQQRVIDLFGKENAIKSGTQQVYQEDALKNDIFRNIPNIQEKVKNEEFDIDFFAKNIHTMRTTGSHPKENF</sequence>
<dbReference type="HOGENOM" id="CLU_330313_0_0_0"/>
<protein>
    <submittedName>
        <fullName evidence="3">DNA polymerase III, alpha subunit</fullName>
        <ecNumber evidence="3">2.7.7.7</ecNumber>
    </submittedName>
</protein>
<name>D4CXF2_9FUSO</name>
<dbReference type="eggNOG" id="COG2176">
    <property type="taxonomic scope" value="Bacteria"/>
</dbReference>
<dbReference type="InterPro" id="IPR003141">
    <property type="entry name" value="Pol/His_phosphatase_N"/>
</dbReference>
<dbReference type="GeneID" id="78420289"/>
<dbReference type="EMBL" id="ACJY01000099">
    <property type="protein sequence ID" value="EFE86072.1"/>
    <property type="molecule type" value="Genomic_DNA"/>
</dbReference>
<dbReference type="GO" id="GO:0003887">
    <property type="term" value="F:DNA-directed DNA polymerase activity"/>
    <property type="evidence" value="ECO:0007669"/>
    <property type="project" value="UniProtKB-EC"/>
</dbReference>
<dbReference type="PANTHER" id="PTHR32294:SF5">
    <property type="entry name" value="DNA POLYMERASE III POLC-TYPE"/>
    <property type="match status" value="1"/>
</dbReference>
<gene>
    <name evidence="3" type="ORF">FUSPEROL_02113</name>
</gene>
<dbReference type="Proteomes" id="UP000003748">
    <property type="component" value="Unassembled WGS sequence"/>
</dbReference>
<dbReference type="PANTHER" id="PTHR32294">
    <property type="entry name" value="DNA POLYMERASE III SUBUNIT ALPHA"/>
    <property type="match status" value="1"/>
</dbReference>
<dbReference type="InterPro" id="IPR011708">
    <property type="entry name" value="DNA_pol3_alpha_NTPase_dom"/>
</dbReference>
<dbReference type="STRING" id="546275.FUSPEROL_02113"/>